<comment type="caution">
    <text evidence="1">The sequence shown here is derived from an EMBL/GenBank/DDBJ whole genome shotgun (WGS) entry which is preliminary data.</text>
</comment>
<accession>A0A916RSD7</accession>
<reference evidence="1" key="1">
    <citation type="journal article" date="2014" name="Int. J. Syst. Evol. Microbiol.">
        <title>Complete genome sequence of Corynebacterium casei LMG S-19264T (=DSM 44701T), isolated from a smear-ripened cheese.</title>
        <authorList>
            <consortium name="US DOE Joint Genome Institute (JGI-PGF)"/>
            <person name="Walter F."/>
            <person name="Albersmeier A."/>
            <person name="Kalinowski J."/>
            <person name="Ruckert C."/>
        </authorList>
    </citation>
    <scope>NUCLEOTIDE SEQUENCE</scope>
    <source>
        <strain evidence="1">CGMCC 1.15447</strain>
    </source>
</reference>
<dbReference type="Proteomes" id="UP000648801">
    <property type="component" value="Unassembled WGS sequence"/>
</dbReference>
<protein>
    <submittedName>
        <fullName evidence="1">Uncharacterized protein</fullName>
    </submittedName>
</protein>
<gene>
    <name evidence="1" type="ORF">GCM10011507_18430</name>
</gene>
<name>A0A916RSD7_9BACT</name>
<dbReference type="AlphaFoldDB" id="A0A916RSD7"/>
<sequence>MLRRRFLKTSVAASAAILTDRATFAAVPWKHRHNYKFDGTITREVLDNYLSRSICMEGLLNGRGDLDDNIRMLTHIGAKYIARSICLWGGEANLLENFERARQQLPQVRSADPEMVLEACIFEIVTPEVEQVPVPGWAFTALGLPVEKRNFRYDAILYPLAQRTRSWGRHGSIPDVSQTETQLWFYFLAASYIDLGFEGIHWGQVEIMDYNDPHLDHYARVFALARAYAKKHARRGMVLCNAHVPSGGLVRDGELLLDFHAFPLRVKEVTQHPRQAILQVGYRNGIFLRSKGGRTYSGWKCEHLPYFAELDNYGVSKYPGEAGQGEDWVWGYDEISWFAAQSKEYREKWLRYAWNWIRKTDPNGYLEMPGSRTETSPLNHHRWYYANAPSAASPDGLDDEVAICSIWRSDRN</sequence>
<proteinExistence type="predicted"/>
<reference evidence="1" key="2">
    <citation type="submission" date="2020-09" db="EMBL/GenBank/DDBJ databases">
        <authorList>
            <person name="Sun Q."/>
            <person name="Zhou Y."/>
        </authorList>
    </citation>
    <scope>NUCLEOTIDE SEQUENCE</scope>
    <source>
        <strain evidence="1">CGMCC 1.15447</strain>
    </source>
</reference>
<evidence type="ECO:0000313" key="2">
    <source>
        <dbReference type="Proteomes" id="UP000648801"/>
    </source>
</evidence>
<evidence type="ECO:0000313" key="1">
    <source>
        <dbReference type="EMBL" id="GGA67214.1"/>
    </source>
</evidence>
<dbReference type="EMBL" id="BMJB01000001">
    <property type="protein sequence ID" value="GGA67214.1"/>
    <property type="molecule type" value="Genomic_DNA"/>
</dbReference>
<dbReference type="RefSeq" id="WP_188759020.1">
    <property type="nucleotide sequence ID" value="NZ_BMJB01000001.1"/>
</dbReference>
<organism evidence="1 2">
    <name type="scientific">Edaphobacter acidisoli</name>
    <dbReference type="NCBI Taxonomy" id="2040573"/>
    <lineage>
        <taxon>Bacteria</taxon>
        <taxon>Pseudomonadati</taxon>
        <taxon>Acidobacteriota</taxon>
        <taxon>Terriglobia</taxon>
        <taxon>Terriglobales</taxon>
        <taxon>Acidobacteriaceae</taxon>
        <taxon>Edaphobacter</taxon>
    </lineage>
</organism>
<keyword evidence="2" id="KW-1185">Reference proteome</keyword>